<keyword evidence="4 5" id="KW-0472">Membrane</keyword>
<feature type="transmembrane region" description="Helical" evidence="5">
    <location>
        <begin position="215"/>
        <end position="244"/>
    </location>
</feature>
<organism evidence="7">
    <name type="scientific">Tribolium castaneum</name>
    <name type="common">Red flour beetle</name>
    <dbReference type="NCBI Taxonomy" id="7070"/>
    <lineage>
        <taxon>Eukaryota</taxon>
        <taxon>Metazoa</taxon>
        <taxon>Ecdysozoa</taxon>
        <taxon>Arthropoda</taxon>
        <taxon>Hexapoda</taxon>
        <taxon>Insecta</taxon>
        <taxon>Pterygota</taxon>
        <taxon>Neoptera</taxon>
        <taxon>Endopterygota</taxon>
        <taxon>Coleoptera</taxon>
        <taxon>Polyphaga</taxon>
        <taxon>Cucujiformia</taxon>
        <taxon>Tenebrionidae</taxon>
        <taxon>Tenebrionidae incertae sedis</taxon>
        <taxon>Tribolium</taxon>
    </lineage>
</organism>
<feature type="transmembrane region" description="Helical" evidence="5">
    <location>
        <begin position="160"/>
        <end position="178"/>
    </location>
</feature>
<dbReference type="InterPro" id="IPR000832">
    <property type="entry name" value="GPCR_2_secretin-like"/>
</dbReference>
<keyword evidence="3 5" id="KW-1133">Transmembrane helix</keyword>
<dbReference type="PANTHER" id="PTHR46953">
    <property type="entry name" value="G-PROTEIN COUPLED RECEPTOR MTH-LIKE 1-RELATED"/>
    <property type="match status" value="1"/>
</dbReference>
<dbReference type="PROSITE" id="PS50261">
    <property type="entry name" value="G_PROTEIN_RECEP_F2_4"/>
    <property type="match status" value="1"/>
</dbReference>
<feature type="transmembrane region" description="Helical" evidence="5">
    <location>
        <begin position="377"/>
        <end position="398"/>
    </location>
</feature>
<dbReference type="CDD" id="cd15039">
    <property type="entry name" value="7tmB3_Methuselah-like"/>
    <property type="match status" value="1"/>
</dbReference>
<feature type="transmembrane region" description="Helical" evidence="5">
    <location>
        <begin position="305"/>
        <end position="332"/>
    </location>
</feature>
<dbReference type="InterPro" id="IPR052808">
    <property type="entry name" value="GPCR_Mth-like"/>
</dbReference>
<protein>
    <submittedName>
        <fullName evidence="7">Methuselah-like protein 5</fullName>
    </submittedName>
</protein>
<dbReference type="PRINTS" id="PR00249">
    <property type="entry name" value="GPCRSECRETIN"/>
</dbReference>
<dbReference type="GO" id="GO:0007166">
    <property type="term" value="P:cell surface receptor signaling pathway"/>
    <property type="evidence" value="ECO:0007669"/>
    <property type="project" value="InterPro"/>
</dbReference>
<dbReference type="EMBL" id="HQ188199">
    <property type="protein sequence ID" value="AEM43034.1"/>
    <property type="molecule type" value="Genomic_DNA"/>
</dbReference>
<dbReference type="HOGENOM" id="CLU_043720_1_0_1"/>
<dbReference type="GO" id="GO:0004930">
    <property type="term" value="F:G protein-coupled receptor activity"/>
    <property type="evidence" value="ECO:0007669"/>
    <property type="project" value="InterPro"/>
</dbReference>
<name>J7EQE0_TRICA</name>
<evidence type="ECO:0000256" key="5">
    <source>
        <dbReference type="SAM" id="Phobius"/>
    </source>
</evidence>
<accession>J7EQE0</accession>
<feature type="transmembrane region" description="Helical" evidence="5">
    <location>
        <begin position="185"/>
        <end position="203"/>
    </location>
</feature>
<feature type="domain" description="G-protein coupled receptors family 2 profile 2" evidence="6">
    <location>
        <begin position="154"/>
        <end position="399"/>
    </location>
</feature>
<evidence type="ECO:0000256" key="4">
    <source>
        <dbReference type="ARBA" id="ARBA00023136"/>
    </source>
</evidence>
<dbReference type="PANTHER" id="PTHR46953:SF2">
    <property type="entry name" value="G-PROTEIN COUPLED RECEPTOR MTH-LIKE 5-RELATED"/>
    <property type="match status" value="1"/>
</dbReference>
<keyword evidence="2 5" id="KW-0812">Transmembrane</keyword>
<proteinExistence type="predicted"/>
<evidence type="ECO:0000313" key="7">
    <source>
        <dbReference type="EMBL" id="AEM43034.1"/>
    </source>
</evidence>
<dbReference type="Gene3D" id="1.20.1070.10">
    <property type="entry name" value="Rhodopsin 7-helix transmembrane proteins"/>
    <property type="match status" value="1"/>
</dbReference>
<evidence type="ECO:0000256" key="3">
    <source>
        <dbReference type="ARBA" id="ARBA00022989"/>
    </source>
</evidence>
<feature type="transmembrane region" description="Helical" evidence="5">
    <location>
        <begin position="352"/>
        <end position="371"/>
    </location>
</feature>
<evidence type="ECO:0000256" key="2">
    <source>
        <dbReference type="ARBA" id="ARBA00022692"/>
    </source>
</evidence>
<dbReference type="GO" id="GO:0016020">
    <property type="term" value="C:membrane"/>
    <property type="evidence" value="ECO:0007669"/>
    <property type="project" value="UniProtKB-SubCell"/>
</dbReference>
<feature type="transmembrane region" description="Helical" evidence="5">
    <location>
        <begin position="265"/>
        <end position="285"/>
    </location>
</feature>
<sequence length="440" mass="51279">MNFIYILFVISQVKSELANTLEPLIGVNKCCEENEFYEGKHCTRINKTEQPWKPILVTGLPDCGPKAPWPIYHYENSTDRLRLLSNGVLRHYFDRNIPHEDEWDGGSKNSLYHDYEPGKYCLDKRVDDKLVSQFARVCAPDHHTHWTETKFLMRNIVSPITHFIGIVCLLIIAIIYFIMPTLRDLVGNIVTTISMCLIVSQAADLIRLLTVFDSHISLIISDTICYFSLLGAFFWLNSLGYYIWKTFKSRNVFLRITDGKKYCYYSMYSWSCTLLLGVLAVFAHFTMDYPEDKPQLEQKEEIGSLGIILFFVPVAATIIMDIFFFATTLKIISRMHTYGRIHHKLTHSFRMFFLLLLIMTITWLFFLMSFFKFTGLVNCYIILNAFQGPLILYVCIFNQKHVGYLVRKTCCYENCFCKCCRTEPEPEWGDEMTAMNTGIY</sequence>
<evidence type="ECO:0000259" key="6">
    <source>
        <dbReference type="PROSITE" id="PS50261"/>
    </source>
</evidence>
<dbReference type="AlphaFoldDB" id="J7EQE0"/>
<reference evidence="7" key="1">
    <citation type="submission" date="2010-08" db="EMBL/GenBank/DDBJ databases">
        <title>The family-B GPCRs in the red flour beetle Tribolium castaneum and comparative genomic analysis with other insect family-B GPCRs.</title>
        <authorList>
            <person name="Li C.J."/>
            <person name="Li B."/>
        </authorList>
    </citation>
    <scope>NUCLEOTIDE SEQUENCE</scope>
    <source>
        <strain evidence="7">Tc16</strain>
    </source>
</reference>
<comment type="subcellular location">
    <subcellularLocation>
        <location evidence="1">Membrane</location>
        <topology evidence="1">Multi-pass membrane protein</topology>
    </subcellularLocation>
</comment>
<evidence type="ECO:0000256" key="1">
    <source>
        <dbReference type="ARBA" id="ARBA00004141"/>
    </source>
</evidence>
<dbReference type="InterPro" id="IPR017981">
    <property type="entry name" value="GPCR_2-like_7TM"/>
</dbReference>